<keyword evidence="2" id="KW-1185">Reference proteome</keyword>
<comment type="caution">
    <text evidence="1">The sequence shown here is derived from an EMBL/GenBank/DDBJ whole genome shotgun (WGS) entry which is preliminary data.</text>
</comment>
<gene>
    <name evidence="1" type="ORF">SCOCK_490056</name>
</gene>
<dbReference type="AlphaFoldDB" id="A0A9W4EA53"/>
<sequence length="170" mass="18166">MSSLGETRAALGELEGRPFTAIGRAATLVWLTFGGEVPWVNRRGDEAVRELAVHLQCRWRLVRGAAVLVEEGDLYVPGACTPGEFAAGSEIGTARFDDRVEGVTRLLAAEAPVVDAVSIGDEFDLRLTLSSGMTLEVFPAGREGREDWRFLGSGGGGQHYVVENGSAFTV</sequence>
<accession>A0A9W4EA53</accession>
<organism evidence="1 2">
    <name type="scientific">Actinacidiphila cocklensis</name>
    <dbReference type="NCBI Taxonomy" id="887465"/>
    <lineage>
        <taxon>Bacteria</taxon>
        <taxon>Bacillati</taxon>
        <taxon>Actinomycetota</taxon>
        <taxon>Actinomycetes</taxon>
        <taxon>Kitasatosporales</taxon>
        <taxon>Streptomycetaceae</taxon>
        <taxon>Actinacidiphila</taxon>
    </lineage>
</organism>
<dbReference type="RefSeq" id="WP_251496138.1">
    <property type="nucleotide sequence ID" value="NZ_CAJSLV010000080.1"/>
</dbReference>
<reference evidence="1" key="1">
    <citation type="submission" date="2021-05" db="EMBL/GenBank/DDBJ databases">
        <authorList>
            <person name="Arsene-Ploetze F."/>
        </authorList>
    </citation>
    <scope>NUCLEOTIDE SEQUENCE</scope>
    <source>
        <strain evidence="1">DSM 42138</strain>
    </source>
</reference>
<evidence type="ECO:0000313" key="2">
    <source>
        <dbReference type="Proteomes" id="UP001152519"/>
    </source>
</evidence>
<protein>
    <submittedName>
        <fullName evidence="1">Uncharacterized protein</fullName>
    </submittedName>
</protein>
<dbReference type="EMBL" id="CAJSLV010000080">
    <property type="protein sequence ID" value="CAG6396943.1"/>
    <property type="molecule type" value="Genomic_DNA"/>
</dbReference>
<proteinExistence type="predicted"/>
<name>A0A9W4EA53_9ACTN</name>
<dbReference type="Proteomes" id="UP001152519">
    <property type="component" value="Unassembled WGS sequence"/>
</dbReference>
<evidence type="ECO:0000313" key="1">
    <source>
        <dbReference type="EMBL" id="CAG6396943.1"/>
    </source>
</evidence>